<dbReference type="InterPro" id="IPR010810">
    <property type="entry name" value="Flagellin_hook_IN_motif"/>
</dbReference>
<keyword evidence="5" id="KW-0964">Secreted</keyword>
<evidence type="ECO:0000259" key="8">
    <source>
        <dbReference type="Pfam" id="PF06429"/>
    </source>
</evidence>
<keyword evidence="6" id="KW-0975">Bacterial flagellum</keyword>
<dbReference type="InterPro" id="IPR053927">
    <property type="entry name" value="FlgK_helical"/>
</dbReference>
<evidence type="ECO:0000259" key="7">
    <source>
        <dbReference type="Pfam" id="PF00460"/>
    </source>
</evidence>
<dbReference type="OrthoDB" id="7181295at2"/>
<dbReference type="GO" id="GO:0044780">
    <property type="term" value="P:bacterial-type flagellum assembly"/>
    <property type="evidence" value="ECO:0007669"/>
    <property type="project" value="InterPro"/>
</dbReference>
<keyword evidence="10" id="KW-0282">Flagellum</keyword>
<accession>A0A1E5QAA6</accession>
<dbReference type="GO" id="GO:0009425">
    <property type="term" value="C:bacterial-type flagellum basal body"/>
    <property type="evidence" value="ECO:0007669"/>
    <property type="project" value="UniProtKB-SubCell"/>
</dbReference>
<dbReference type="RefSeq" id="WP_084004998.1">
    <property type="nucleotide sequence ID" value="NZ_MCGG01000011.1"/>
</dbReference>
<dbReference type="Pfam" id="PF22638">
    <property type="entry name" value="FlgK_D1"/>
    <property type="match status" value="1"/>
</dbReference>
<proteinExistence type="inferred from homology"/>
<evidence type="ECO:0000256" key="3">
    <source>
        <dbReference type="ARBA" id="ARBA00009677"/>
    </source>
</evidence>
<evidence type="ECO:0000313" key="10">
    <source>
        <dbReference type="EMBL" id="OEJ68730.1"/>
    </source>
</evidence>
<evidence type="ECO:0000256" key="1">
    <source>
        <dbReference type="ARBA" id="ARBA00004117"/>
    </source>
</evidence>
<name>A0A1E5QAA6_9PROT</name>
<dbReference type="Pfam" id="PF00460">
    <property type="entry name" value="Flg_bb_rod"/>
    <property type="match status" value="1"/>
</dbReference>
<feature type="domain" description="Flagellar basal-body/hook protein C-terminal" evidence="8">
    <location>
        <begin position="708"/>
        <end position="744"/>
    </location>
</feature>
<dbReference type="GO" id="GO:0005198">
    <property type="term" value="F:structural molecule activity"/>
    <property type="evidence" value="ECO:0007669"/>
    <property type="project" value="InterPro"/>
</dbReference>
<keyword evidence="10" id="KW-0969">Cilium</keyword>
<reference evidence="11" key="1">
    <citation type="submission" date="2016-07" db="EMBL/GenBank/DDBJ databases">
        <authorList>
            <person name="Florea S."/>
            <person name="Webb J.S."/>
            <person name="Jaromczyk J."/>
            <person name="Schardl C.L."/>
        </authorList>
    </citation>
    <scope>NUCLEOTIDE SEQUENCE [LARGE SCALE GENOMIC DNA]</scope>
    <source>
        <strain evidence="11">MV-1</strain>
    </source>
</reference>
<dbReference type="InterPro" id="IPR002371">
    <property type="entry name" value="FlgK"/>
</dbReference>
<keyword evidence="10" id="KW-0966">Cell projection</keyword>
<dbReference type="Proteomes" id="UP000095347">
    <property type="component" value="Unassembled WGS sequence"/>
</dbReference>
<organism evidence="10 11">
    <name type="scientific">Magnetovibrio blakemorei</name>
    <dbReference type="NCBI Taxonomy" id="28181"/>
    <lineage>
        <taxon>Bacteria</taxon>
        <taxon>Pseudomonadati</taxon>
        <taxon>Pseudomonadota</taxon>
        <taxon>Alphaproteobacteria</taxon>
        <taxon>Rhodospirillales</taxon>
        <taxon>Magnetovibrionaceae</taxon>
        <taxon>Magnetovibrio</taxon>
    </lineage>
</organism>
<dbReference type="PANTHER" id="PTHR30033:SF2">
    <property type="entry name" value="FLAGELLAR HOOK PROTEIN"/>
    <property type="match status" value="1"/>
</dbReference>
<dbReference type="InterPro" id="IPR010930">
    <property type="entry name" value="Flg_bb/hook_C_dom"/>
</dbReference>
<evidence type="ECO:0000313" key="11">
    <source>
        <dbReference type="Proteomes" id="UP000095347"/>
    </source>
</evidence>
<dbReference type="SUPFAM" id="SSF64518">
    <property type="entry name" value="Phase 1 flagellin"/>
    <property type="match status" value="1"/>
</dbReference>
<dbReference type="STRING" id="28181.BEN30_05860"/>
<protein>
    <recommendedName>
        <fullName evidence="4">Flagellar hook-associated protein 1</fullName>
    </recommendedName>
</protein>
<dbReference type="InterPro" id="IPR001444">
    <property type="entry name" value="Flag_bb_rod_N"/>
</dbReference>
<feature type="domain" description="Flagellar basal body rod protein N-terminal" evidence="7">
    <location>
        <begin position="9"/>
        <end position="38"/>
    </location>
</feature>
<feature type="domain" description="Flagellar hook-associated protein FlgK helical" evidence="9">
    <location>
        <begin position="92"/>
        <end position="319"/>
    </location>
</feature>
<dbReference type="Pfam" id="PF06429">
    <property type="entry name" value="Flg_bbr_C"/>
    <property type="match status" value="1"/>
</dbReference>
<comment type="similarity">
    <text evidence="3">Belongs to the flagella basal body rod proteins family.</text>
</comment>
<dbReference type="GO" id="GO:0005576">
    <property type="term" value="C:extracellular region"/>
    <property type="evidence" value="ECO:0007669"/>
    <property type="project" value="UniProtKB-SubCell"/>
</dbReference>
<comment type="subcellular location">
    <subcellularLocation>
        <location evidence="1">Bacterial flagellum basal body</location>
    </subcellularLocation>
    <subcellularLocation>
        <location evidence="2">Secreted</location>
    </subcellularLocation>
</comment>
<dbReference type="NCBIfam" id="TIGR02492">
    <property type="entry name" value="flgK_ends"/>
    <property type="match status" value="1"/>
</dbReference>
<evidence type="ECO:0000256" key="2">
    <source>
        <dbReference type="ARBA" id="ARBA00004613"/>
    </source>
</evidence>
<dbReference type="EMBL" id="MCGG01000011">
    <property type="protein sequence ID" value="OEJ68730.1"/>
    <property type="molecule type" value="Genomic_DNA"/>
</dbReference>
<dbReference type="PANTHER" id="PTHR30033">
    <property type="entry name" value="FLAGELLAR HOOK-ASSOCIATED PROTEIN 1"/>
    <property type="match status" value="1"/>
</dbReference>
<evidence type="ECO:0000256" key="4">
    <source>
        <dbReference type="ARBA" id="ARBA00016244"/>
    </source>
</evidence>
<comment type="caution">
    <text evidence="10">The sequence shown here is derived from an EMBL/GenBank/DDBJ whole genome shotgun (WGS) entry which is preliminary data.</text>
</comment>
<dbReference type="Pfam" id="PF07196">
    <property type="entry name" value="Flagellin_IN"/>
    <property type="match status" value="1"/>
</dbReference>
<dbReference type="AlphaFoldDB" id="A0A1E5QAA6"/>
<gene>
    <name evidence="10" type="ORF">BEN30_05860</name>
</gene>
<dbReference type="GO" id="GO:0009424">
    <property type="term" value="C:bacterial-type flagellum hook"/>
    <property type="evidence" value="ECO:0007669"/>
    <property type="project" value="InterPro"/>
</dbReference>
<evidence type="ECO:0000256" key="5">
    <source>
        <dbReference type="ARBA" id="ARBA00022525"/>
    </source>
</evidence>
<sequence length="747" mass="78842">MSGSLTQALYTAQSGLLANQSALDAVAQNVANVNTANYSRKIVHLEQRVVAGTGAGVQISQVTRAVDEGLLKSLRKEISSFNQYDAQQSYFSRLQDVFGAPGDNTSISHVMTELGQAMEALAVTPDQTLEQSEFVRQAQDVMLKLEQMSSTTQELRLQADTDIAQVAGLINSLSSDLVSLNNKIIQNGTTGADVTDLRDQRDAKLDELAGYIDISYFYRGDGDVVVFTTAGRTLVDNSPVATAHNAASSVTSTTTHAEGDFSPIYVGPQIADNDITSEVRDGKLKGLIDLRDNTLTDLQSQIDELAAELRDVMNLVHNQTAPYPGSSTMSGTRAFLNVGTAAVAPAAGEQTITFANNSDTRITLFDASGNQFNTTTVQAIMASASYGSGAAAANGPWNIAEVASAMQDWLQASGTPSATVAINSTTKKLEIDLNSTTYYMAMRDEVNTAGTIPAPVGSTASNATIQFDANGDTVIDETVSGFSNFFGLNDLFVDDNADNIWETEVMANSFSASAATLTVYDGTTSTNIAIAAGDSLANIATKINAATAAGVTAAIVPDGSGSRLRLSSNDGGNFTITQAAADTLLTDTAMHSADVRVSTQLHVRNDIISTPSLVSTGAVSWDSTKGVVGEYYRSKGDNSVIESMSKVFAAANAFDSAGALGSSSLTFTARATSIVSYNATIADANDSQQAYQESLTLSLQSKSDNFRGVNLDEEMSNLMLFEQAYSAAARIASVIQNMFDSLERIFQ</sequence>
<evidence type="ECO:0000256" key="6">
    <source>
        <dbReference type="ARBA" id="ARBA00023143"/>
    </source>
</evidence>
<keyword evidence="11" id="KW-1185">Reference proteome</keyword>
<evidence type="ECO:0000259" key="9">
    <source>
        <dbReference type="Pfam" id="PF22638"/>
    </source>
</evidence>